<dbReference type="GO" id="GO:0006888">
    <property type="term" value="P:endoplasmic reticulum to Golgi vesicle-mediated transport"/>
    <property type="evidence" value="ECO:0007669"/>
    <property type="project" value="TreeGrafter"/>
</dbReference>
<keyword evidence="1 3" id="KW-0853">WD repeat</keyword>
<dbReference type="Pfam" id="PF00400">
    <property type="entry name" value="WD40"/>
    <property type="match status" value="2"/>
</dbReference>
<name>A0AAD8W5E0_LOLMU</name>
<sequence length="258" mass="28776">MAINHKSDGFAIRAAKFIEPLQVFVFGDGQGYIHVYSYEKAEKLQKFRGHAERVTSLAVHPSMPYVLSASDDKLIKLWNWEAGWQCIRTFRGHSDIVWQVKFNPRTAGNTFASCSEDSTIKMWNMDSPTPVASFVCDQAFVLALDYFCPGGALQYLVACTPFKGSAKIWDLQSNTCIKVISGLQESFCNIVVVEGPSGRPILLTVSKDHTVAFCDSTTHRYENRVNFNLGLIRGFAYITMTKSIAVLCEGGIGIMEIY</sequence>
<dbReference type="AlphaFoldDB" id="A0AAD8W5E0"/>
<proteinExistence type="predicted"/>
<dbReference type="InterPro" id="IPR036322">
    <property type="entry name" value="WD40_repeat_dom_sf"/>
</dbReference>
<dbReference type="SUPFAM" id="SSF50978">
    <property type="entry name" value="WD40 repeat-like"/>
    <property type="match status" value="1"/>
</dbReference>
<dbReference type="Proteomes" id="UP001231189">
    <property type="component" value="Unassembled WGS sequence"/>
</dbReference>
<comment type="caution">
    <text evidence="4">The sequence shown here is derived from an EMBL/GenBank/DDBJ whole genome shotgun (WGS) entry which is preliminary data.</text>
</comment>
<dbReference type="PANTHER" id="PTHR19876">
    <property type="entry name" value="COATOMER"/>
    <property type="match status" value="1"/>
</dbReference>
<dbReference type="PROSITE" id="PS50082">
    <property type="entry name" value="WD_REPEATS_2"/>
    <property type="match status" value="2"/>
</dbReference>
<dbReference type="InterPro" id="IPR050844">
    <property type="entry name" value="Coatomer_complex_subunit"/>
</dbReference>
<dbReference type="GO" id="GO:0006890">
    <property type="term" value="P:retrograde vesicle-mediated transport, Golgi to endoplasmic reticulum"/>
    <property type="evidence" value="ECO:0007669"/>
    <property type="project" value="TreeGrafter"/>
</dbReference>
<keyword evidence="5" id="KW-1185">Reference proteome</keyword>
<keyword evidence="2" id="KW-0677">Repeat</keyword>
<organism evidence="4 5">
    <name type="scientific">Lolium multiflorum</name>
    <name type="common">Italian ryegrass</name>
    <name type="synonym">Lolium perenne subsp. multiflorum</name>
    <dbReference type="NCBI Taxonomy" id="4521"/>
    <lineage>
        <taxon>Eukaryota</taxon>
        <taxon>Viridiplantae</taxon>
        <taxon>Streptophyta</taxon>
        <taxon>Embryophyta</taxon>
        <taxon>Tracheophyta</taxon>
        <taxon>Spermatophyta</taxon>
        <taxon>Magnoliopsida</taxon>
        <taxon>Liliopsida</taxon>
        <taxon>Poales</taxon>
        <taxon>Poaceae</taxon>
        <taxon>BOP clade</taxon>
        <taxon>Pooideae</taxon>
        <taxon>Poodae</taxon>
        <taxon>Poeae</taxon>
        <taxon>Poeae Chloroplast Group 2 (Poeae type)</taxon>
        <taxon>Loliodinae</taxon>
        <taxon>Loliinae</taxon>
        <taxon>Lolium</taxon>
    </lineage>
</organism>
<evidence type="ECO:0000313" key="4">
    <source>
        <dbReference type="EMBL" id="KAK1633166.1"/>
    </source>
</evidence>
<dbReference type="PANTHER" id="PTHR19876:SF72">
    <property type="entry name" value="COATOMER WD ASSOCIATED REGION DOMAIN-CONTAINING PROTEIN"/>
    <property type="match status" value="1"/>
</dbReference>
<dbReference type="PROSITE" id="PS50294">
    <property type="entry name" value="WD_REPEATS_REGION"/>
    <property type="match status" value="2"/>
</dbReference>
<dbReference type="InterPro" id="IPR001680">
    <property type="entry name" value="WD40_rpt"/>
</dbReference>
<dbReference type="GO" id="GO:0030126">
    <property type="term" value="C:COPI vesicle coat"/>
    <property type="evidence" value="ECO:0007669"/>
    <property type="project" value="TreeGrafter"/>
</dbReference>
<feature type="repeat" description="WD" evidence="3">
    <location>
        <begin position="90"/>
        <end position="133"/>
    </location>
</feature>
<evidence type="ECO:0000256" key="2">
    <source>
        <dbReference type="ARBA" id="ARBA00022737"/>
    </source>
</evidence>
<evidence type="ECO:0000256" key="1">
    <source>
        <dbReference type="ARBA" id="ARBA00022574"/>
    </source>
</evidence>
<reference evidence="4" key="1">
    <citation type="submission" date="2023-07" db="EMBL/GenBank/DDBJ databases">
        <title>A chromosome-level genome assembly of Lolium multiflorum.</title>
        <authorList>
            <person name="Chen Y."/>
            <person name="Copetti D."/>
            <person name="Kolliker R."/>
            <person name="Studer B."/>
        </authorList>
    </citation>
    <scope>NUCLEOTIDE SEQUENCE</scope>
    <source>
        <strain evidence="4">02402/16</strain>
        <tissue evidence="4">Leaf</tissue>
    </source>
</reference>
<dbReference type="GO" id="GO:0006886">
    <property type="term" value="P:intracellular protein transport"/>
    <property type="evidence" value="ECO:0007669"/>
    <property type="project" value="TreeGrafter"/>
</dbReference>
<feature type="repeat" description="WD" evidence="3">
    <location>
        <begin position="47"/>
        <end position="79"/>
    </location>
</feature>
<dbReference type="EMBL" id="JAUUTY010000005">
    <property type="protein sequence ID" value="KAK1633166.1"/>
    <property type="molecule type" value="Genomic_DNA"/>
</dbReference>
<dbReference type="Gene3D" id="2.130.10.10">
    <property type="entry name" value="YVTN repeat-like/Quinoprotein amine dehydrogenase"/>
    <property type="match status" value="1"/>
</dbReference>
<protein>
    <submittedName>
        <fullName evidence="4">Uncharacterized protein</fullName>
    </submittedName>
</protein>
<gene>
    <name evidence="4" type="ORF">QYE76_007481</name>
</gene>
<dbReference type="GO" id="GO:0006891">
    <property type="term" value="P:intra-Golgi vesicle-mediated transport"/>
    <property type="evidence" value="ECO:0007669"/>
    <property type="project" value="TreeGrafter"/>
</dbReference>
<dbReference type="SMART" id="SM00320">
    <property type="entry name" value="WD40"/>
    <property type="match status" value="4"/>
</dbReference>
<evidence type="ECO:0000313" key="5">
    <source>
        <dbReference type="Proteomes" id="UP001231189"/>
    </source>
</evidence>
<dbReference type="InterPro" id="IPR015943">
    <property type="entry name" value="WD40/YVTN_repeat-like_dom_sf"/>
</dbReference>
<accession>A0AAD8W5E0</accession>
<evidence type="ECO:0000256" key="3">
    <source>
        <dbReference type="PROSITE-ProRule" id="PRU00221"/>
    </source>
</evidence>